<dbReference type="SMART" id="SM00595">
    <property type="entry name" value="MADF"/>
    <property type="match status" value="1"/>
</dbReference>
<organism evidence="3 4">
    <name type="scientific">Hermetia illucens</name>
    <name type="common">Black soldier fly</name>
    <dbReference type="NCBI Taxonomy" id="343691"/>
    <lineage>
        <taxon>Eukaryota</taxon>
        <taxon>Metazoa</taxon>
        <taxon>Ecdysozoa</taxon>
        <taxon>Arthropoda</taxon>
        <taxon>Hexapoda</taxon>
        <taxon>Insecta</taxon>
        <taxon>Pterygota</taxon>
        <taxon>Neoptera</taxon>
        <taxon>Endopterygota</taxon>
        <taxon>Diptera</taxon>
        <taxon>Brachycera</taxon>
        <taxon>Stratiomyomorpha</taxon>
        <taxon>Stratiomyidae</taxon>
        <taxon>Hermetiinae</taxon>
        <taxon>Hermetia</taxon>
    </lineage>
</organism>
<dbReference type="OrthoDB" id="8881252at2759"/>
<evidence type="ECO:0000259" key="2">
    <source>
        <dbReference type="PROSITE" id="PS51029"/>
    </source>
</evidence>
<name>A0A7R8V5E4_HERIL</name>
<evidence type="ECO:0000313" key="4">
    <source>
        <dbReference type="Proteomes" id="UP000594454"/>
    </source>
</evidence>
<evidence type="ECO:0000256" key="1">
    <source>
        <dbReference type="SAM" id="MobiDB-lite"/>
    </source>
</evidence>
<dbReference type="Proteomes" id="UP000594454">
    <property type="component" value="Chromosome 6"/>
</dbReference>
<feature type="compositionally biased region" description="Low complexity" evidence="1">
    <location>
        <begin position="146"/>
        <end position="158"/>
    </location>
</feature>
<dbReference type="AlphaFoldDB" id="A0A7R8V5E4"/>
<proteinExistence type="predicted"/>
<dbReference type="PANTHER" id="PTHR21505:SF8">
    <property type="entry name" value="DPT-YFP REPRESSOR BY OVEREXPRESSION, ISOFORM D-RELATED"/>
    <property type="match status" value="1"/>
</dbReference>
<evidence type="ECO:0000313" key="3">
    <source>
        <dbReference type="EMBL" id="CAD7091975.1"/>
    </source>
</evidence>
<feature type="region of interest" description="Disordered" evidence="1">
    <location>
        <begin position="113"/>
        <end position="164"/>
    </location>
</feature>
<reference evidence="3 4" key="1">
    <citation type="submission" date="2020-11" db="EMBL/GenBank/DDBJ databases">
        <authorList>
            <person name="Wallbank WR R."/>
            <person name="Pardo Diaz C."/>
            <person name="Kozak K."/>
            <person name="Martin S."/>
            <person name="Jiggins C."/>
            <person name="Moest M."/>
            <person name="Warren A I."/>
            <person name="Generalovic N T."/>
            <person name="Byers J.R.P. K."/>
            <person name="Montejo-Kovacevich G."/>
            <person name="Yen C E."/>
        </authorList>
    </citation>
    <scope>NUCLEOTIDE SEQUENCE [LARGE SCALE GENOMIC DNA]</scope>
</reference>
<feature type="region of interest" description="Disordered" evidence="1">
    <location>
        <begin position="588"/>
        <end position="642"/>
    </location>
</feature>
<feature type="compositionally biased region" description="Polar residues" evidence="1">
    <location>
        <begin position="514"/>
        <end position="525"/>
    </location>
</feature>
<feature type="compositionally biased region" description="Polar residues" evidence="1">
    <location>
        <begin position="546"/>
        <end position="555"/>
    </location>
</feature>
<dbReference type="Pfam" id="PF10545">
    <property type="entry name" value="MADF_DNA_bdg"/>
    <property type="match status" value="1"/>
</dbReference>
<dbReference type="InterPro" id="IPR006578">
    <property type="entry name" value="MADF-dom"/>
</dbReference>
<feature type="compositionally biased region" description="Polar residues" evidence="1">
    <location>
        <begin position="484"/>
        <end position="503"/>
    </location>
</feature>
<dbReference type="PANTHER" id="PTHR21505">
    <property type="entry name" value="MADF DOMAIN-CONTAINING PROTEIN-RELATED"/>
    <property type="match status" value="1"/>
</dbReference>
<dbReference type="PROSITE" id="PS51029">
    <property type="entry name" value="MADF"/>
    <property type="match status" value="1"/>
</dbReference>
<feature type="domain" description="MADF" evidence="2">
    <location>
        <begin position="10"/>
        <end position="104"/>
    </location>
</feature>
<feature type="compositionally biased region" description="Polar residues" evidence="1">
    <location>
        <begin position="120"/>
        <end position="133"/>
    </location>
</feature>
<accession>A0A7R8V5E4</accession>
<gene>
    <name evidence="3" type="ORF">HERILL_LOCUS14370</name>
</gene>
<feature type="compositionally biased region" description="Acidic residues" evidence="1">
    <location>
        <begin position="608"/>
        <end position="620"/>
    </location>
</feature>
<protein>
    <recommendedName>
        <fullName evidence="2">MADF domain-containing protein</fullName>
    </recommendedName>
</protein>
<feature type="region of interest" description="Disordered" evidence="1">
    <location>
        <begin position="543"/>
        <end position="563"/>
    </location>
</feature>
<feature type="compositionally biased region" description="Acidic residues" evidence="1">
    <location>
        <begin position="628"/>
        <end position="642"/>
    </location>
</feature>
<sequence>MSWTRGQVLALLKVYQLHPCLFNVHKAVYFTFEERQRKLHDICEQLRPQKPDITVDLIQDQIGRLRKQYLQQRRLVKEAQKNGAEYKPELWCFNRLRFFDEICNDSDDGDQVINLDTDDSNGSGKENQGSGVKSNELKRKRSGHLNENGVEPPNNGEPDFPRPHKRIRGNWCEVENESENITSNTTHHGDNNIIKDDNGPNYSGDGMDIDEGGASHNGYSGNDQNYGRFGLNYTRNNPGCSESDISSNGEDQEEICYDGDEEDATRKSDHMPRPLSGLIEPRIEKFIEELEINREYDVSPVDHHSSRIEFKATVDHLRDKYLEEASTNLDICVTELYLKEYYILTGVVSIQKNVESNAFETWCEIQFLFGNCTSQFANIKAEQYSPHKEMPLGNNLGPSTSRQECTSVATEQINCNERPPETASCSRDLWRSDGIQSKEILGSPVGDYSITDSNPSVNLSIFGINSYSVEGASVKSDEPISSAEPENSSQDSSASNPGENQQISSTPSESSDSDNPLLQPHNNDNIQHEVPAENRQVFGRRHHIQPGNNHQQPPNVNADPDRIGNEDLIYDAYNEFIMEDGAAEARAAAARNPAQRIRPHPWLRDQYWSEDEESSDEDEPPVSTDSGQGDDLEDAEENVEGV</sequence>
<dbReference type="EMBL" id="LR899014">
    <property type="protein sequence ID" value="CAD7091975.1"/>
    <property type="molecule type" value="Genomic_DNA"/>
</dbReference>
<keyword evidence="4" id="KW-1185">Reference proteome</keyword>
<feature type="region of interest" description="Disordered" evidence="1">
    <location>
        <begin position="475"/>
        <end position="525"/>
    </location>
</feature>
<dbReference type="InParanoid" id="A0A7R8V5E4"/>